<dbReference type="PANTHER" id="PTHR21660">
    <property type="entry name" value="THIOESTERASE SUPERFAMILY MEMBER-RELATED"/>
    <property type="match status" value="1"/>
</dbReference>
<dbReference type="SUPFAM" id="SSF54637">
    <property type="entry name" value="Thioesterase/thiol ester dehydrase-isomerase"/>
    <property type="match status" value="1"/>
</dbReference>
<dbReference type="Gene3D" id="3.10.129.10">
    <property type="entry name" value="Hotdog Thioesterase"/>
    <property type="match status" value="1"/>
</dbReference>
<organism evidence="4 5">
    <name type="scientific">Tilletia indica</name>
    <dbReference type="NCBI Taxonomy" id="43049"/>
    <lineage>
        <taxon>Eukaryota</taxon>
        <taxon>Fungi</taxon>
        <taxon>Dikarya</taxon>
        <taxon>Basidiomycota</taxon>
        <taxon>Ustilaginomycotina</taxon>
        <taxon>Exobasidiomycetes</taxon>
        <taxon>Tilletiales</taxon>
        <taxon>Tilletiaceae</taxon>
        <taxon>Tilletia</taxon>
    </lineage>
</organism>
<sequence length="171" mass="18373">MAACTRFVRRVANAFMVNKGHDSVTLDGLRIVAATPGKVEAMLKIQQHNLNRLQTLHGGLICTLTDTMGSLAVASKGLYSTGVSTDIHTVFSKPAGTLGDEVKVTGEIVSMGKLLATTRIELRHPKTDVLLSYGSHTKFVGKAHGHEENVEFSADGESVLKGKKVEEWAES</sequence>
<comment type="similarity">
    <text evidence="1">Belongs to the thioesterase PaaI family.</text>
</comment>
<keyword evidence="2" id="KW-0378">Hydrolase</keyword>
<evidence type="ECO:0000256" key="1">
    <source>
        <dbReference type="ARBA" id="ARBA00008324"/>
    </source>
</evidence>
<dbReference type="InterPro" id="IPR006683">
    <property type="entry name" value="Thioestr_dom"/>
</dbReference>
<evidence type="ECO:0000256" key="2">
    <source>
        <dbReference type="ARBA" id="ARBA00022801"/>
    </source>
</evidence>
<name>A0A177TVG9_9BASI</name>
<dbReference type="CDD" id="cd03443">
    <property type="entry name" value="PaaI_thioesterase"/>
    <property type="match status" value="1"/>
</dbReference>
<comment type="caution">
    <text evidence="4">The sequence shown here is derived from an EMBL/GenBank/DDBJ whole genome shotgun (WGS) entry which is preliminary data.</text>
</comment>
<dbReference type="Proteomes" id="UP000077521">
    <property type="component" value="Unassembled WGS sequence"/>
</dbReference>
<dbReference type="Pfam" id="PF03061">
    <property type="entry name" value="4HBT"/>
    <property type="match status" value="1"/>
</dbReference>
<evidence type="ECO:0000313" key="5">
    <source>
        <dbReference type="Proteomes" id="UP000077521"/>
    </source>
</evidence>
<reference evidence="4" key="2">
    <citation type="journal article" date="2019" name="IMA Fungus">
        <title>Genome sequencing and comparison of five Tilletia species to identify candidate genes for the detection of regulated species infecting wheat.</title>
        <authorList>
            <person name="Nguyen H.D.T."/>
            <person name="Sultana T."/>
            <person name="Kesanakurti P."/>
            <person name="Hambleton S."/>
        </authorList>
    </citation>
    <scope>NUCLEOTIDE SEQUENCE</scope>
    <source>
        <strain evidence="4">DAOMC 236416</strain>
    </source>
</reference>
<feature type="domain" description="Thioesterase" evidence="3">
    <location>
        <begin position="54"/>
        <end position="128"/>
    </location>
</feature>
<dbReference type="AlphaFoldDB" id="A0A177TVG9"/>
<dbReference type="PANTHER" id="PTHR21660:SF1">
    <property type="entry name" value="ACYL-COENZYME A THIOESTERASE 13"/>
    <property type="match status" value="1"/>
</dbReference>
<evidence type="ECO:0000259" key="3">
    <source>
        <dbReference type="Pfam" id="PF03061"/>
    </source>
</evidence>
<dbReference type="InterPro" id="IPR003736">
    <property type="entry name" value="PAAI_dom"/>
</dbReference>
<reference evidence="4" key="1">
    <citation type="submission" date="2016-04" db="EMBL/GenBank/DDBJ databases">
        <authorList>
            <person name="Nguyen H.D."/>
            <person name="Samba Siva P."/>
            <person name="Cullis J."/>
            <person name="Levesque C.A."/>
            <person name="Hambleton S."/>
        </authorList>
    </citation>
    <scope>NUCLEOTIDE SEQUENCE</scope>
    <source>
        <strain evidence="4">DAOMC 236416</strain>
    </source>
</reference>
<accession>A0A177TVG9</accession>
<gene>
    <name evidence="4" type="ORF">A4X13_0g3103</name>
</gene>
<dbReference type="NCBIfam" id="TIGR00369">
    <property type="entry name" value="unchar_dom_1"/>
    <property type="match status" value="1"/>
</dbReference>
<keyword evidence="5" id="KW-1185">Reference proteome</keyword>
<dbReference type="InterPro" id="IPR029069">
    <property type="entry name" value="HotDog_dom_sf"/>
</dbReference>
<dbReference type="InterPro" id="IPR039298">
    <property type="entry name" value="ACOT13"/>
</dbReference>
<evidence type="ECO:0000313" key="4">
    <source>
        <dbReference type="EMBL" id="KAE8255255.1"/>
    </source>
</evidence>
<dbReference type="GO" id="GO:0047617">
    <property type="term" value="F:fatty acyl-CoA hydrolase activity"/>
    <property type="evidence" value="ECO:0007669"/>
    <property type="project" value="InterPro"/>
</dbReference>
<protein>
    <recommendedName>
        <fullName evidence="3">Thioesterase domain-containing protein</fullName>
    </recommendedName>
</protein>
<proteinExistence type="inferred from homology"/>
<dbReference type="EMBL" id="LWDF02000165">
    <property type="protein sequence ID" value="KAE8255255.1"/>
    <property type="molecule type" value="Genomic_DNA"/>
</dbReference>